<name>A0A3D8IKS9_9HELI</name>
<keyword evidence="2" id="KW-1185">Reference proteome</keyword>
<proteinExistence type="predicted"/>
<protein>
    <submittedName>
        <fullName evidence="1">Uncharacterized protein</fullName>
    </submittedName>
</protein>
<gene>
    <name evidence="1" type="ORF">CQA53_06065</name>
</gene>
<dbReference type="AlphaFoldDB" id="A0A3D8IKS9"/>
<organism evidence="1 2">
    <name type="scientific">Helicobacter didelphidarum</name>
    <dbReference type="NCBI Taxonomy" id="2040648"/>
    <lineage>
        <taxon>Bacteria</taxon>
        <taxon>Pseudomonadati</taxon>
        <taxon>Campylobacterota</taxon>
        <taxon>Epsilonproteobacteria</taxon>
        <taxon>Campylobacterales</taxon>
        <taxon>Helicobacteraceae</taxon>
        <taxon>Helicobacter</taxon>
    </lineage>
</organism>
<dbReference type="Proteomes" id="UP000256379">
    <property type="component" value="Unassembled WGS sequence"/>
</dbReference>
<reference evidence="1 2" key="1">
    <citation type="submission" date="2018-04" db="EMBL/GenBank/DDBJ databases">
        <title>Novel Campyloabacter and Helicobacter Species and Strains.</title>
        <authorList>
            <person name="Mannion A.J."/>
            <person name="Shen Z."/>
            <person name="Fox J.G."/>
        </authorList>
    </citation>
    <scope>NUCLEOTIDE SEQUENCE [LARGE SCALE GENOMIC DNA]</scope>
    <source>
        <strain evidence="1 2">MIT 17-337</strain>
    </source>
</reference>
<dbReference type="EMBL" id="NXLQ01000011">
    <property type="protein sequence ID" value="RDU65723.1"/>
    <property type="molecule type" value="Genomic_DNA"/>
</dbReference>
<comment type="caution">
    <text evidence="1">The sequence shown here is derived from an EMBL/GenBank/DDBJ whole genome shotgun (WGS) entry which is preliminary data.</text>
</comment>
<sequence length="62" mass="7593">MFEYNIFEKGFYEEWWGLKHNKNMGKLHSRYLFLSQFIKRENIKEVRGKPKVTSPISVKDRL</sequence>
<evidence type="ECO:0000313" key="1">
    <source>
        <dbReference type="EMBL" id="RDU65723.1"/>
    </source>
</evidence>
<accession>A0A3D8IKS9</accession>
<evidence type="ECO:0000313" key="2">
    <source>
        <dbReference type="Proteomes" id="UP000256379"/>
    </source>
</evidence>